<dbReference type="AlphaFoldDB" id="A0AAJ1TM17"/>
<evidence type="ECO:0000259" key="2">
    <source>
        <dbReference type="SMART" id="SM00471"/>
    </source>
</evidence>
<proteinExistence type="predicted"/>
<comment type="caution">
    <text evidence="3">The sequence shown here is derived from an EMBL/GenBank/DDBJ whole genome shotgun (WGS) entry which is preliminary data.</text>
</comment>
<dbReference type="InterPro" id="IPR023293">
    <property type="entry name" value="dGTP_triP_hydro_central_sf"/>
</dbReference>
<reference evidence="3" key="1">
    <citation type="submission" date="2023-07" db="EMBL/GenBank/DDBJ databases">
        <title>Genomic Encyclopedia of Type Strains, Phase IV (KMG-IV): sequencing the most valuable type-strain genomes for metagenomic binning, comparative biology and taxonomic classification.</title>
        <authorList>
            <person name="Goeker M."/>
        </authorList>
    </citation>
    <scope>NUCLEOTIDE SEQUENCE</scope>
    <source>
        <strain evidence="3">DSM 19569</strain>
    </source>
</reference>
<dbReference type="EMBL" id="JAUSWL010000003">
    <property type="protein sequence ID" value="MDQ0543440.1"/>
    <property type="molecule type" value="Genomic_DNA"/>
</dbReference>
<dbReference type="EC" id="3.1.5.1" evidence="3"/>
<dbReference type="InterPro" id="IPR003607">
    <property type="entry name" value="HD/PDEase_dom"/>
</dbReference>
<evidence type="ECO:0000256" key="1">
    <source>
        <dbReference type="ARBA" id="ARBA00022801"/>
    </source>
</evidence>
<organism evidence="3 4">
    <name type="scientific">Methylobacterium brachiatum</name>
    <dbReference type="NCBI Taxonomy" id="269660"/>
    <lineage>
        <taxon>Bacteria</taxon>
        <taxon>Pseudomonadati</taxon>
        <taxon>Pseudomonadota</taxon>
        <taxon>Alphaproteobacteria</taxon>
        <taxon>Hyphomicrobiales</taxon>
        <taxon>Methylobacteriaceae</taxon>
        <taxon>Methylobacterium</taxon>
    </lineage>
</organism>
<gene>
    <name evidence="3" type="ORF">QO001_002366</name>
</gene>
<dbReference type="Gene3D" id="1.10.3550.10">
    <property type="entry name" value="eoxyguanosinetriphosphate triphosphohydrolase domain-like"/>
    <property type="match status" value="1"/>
</dbReference>
<dbReference type="SUPFAM" id="SSF109604">
    <property type="entry name" value="HD-domain/PDEase-like"/>
    <property type="match status" value="1"/>
</dbReference>
<dbReference type="GO" id="GO:0008832">
    <property type="term" value="F:dGTPase activity"/>
    <property type="evidence" value="ECO:0007669"/>
    <property type="project" value="UniProtKB-EC"/>
</dbReference>
<feature type="domain" description="HD/PDEase" evidence="2">
    <location>
        <begin position="75"/>
        <end position="305"/>
    </location>
</feature>
<evidence type="ECO:0000313" key="3">
    <source>
        <dbReference type="EMBL" id="MDQ0543440.1"/>
    </source>
</evidence>
<dbReference type="Gene3D" id="1.10.3410.10">
    <property type="entry name" value="putative deoxyguanosinetriphosphate triphosphohydrolase like domain"/>
    <property type="match status" value="1"/>
</dbReference>
<dbReference type="Gene3D" id="1.10.3210.10">
    <property type="entry name" value="Hypothetical protein af1432"/>
    <property type="match status" value="1"/>
</dbReference>
<sequence length="530" mass="58900">MAQAQRLDWGKLLSVTRLPKPEAEEKVDVPKPEAQPWLVDSRTETERDFDRILFATPTRRLGDKTQVFPLEPNESVRNRLTHSHEVANLARSIGTHIVNSPLGATILDEACTSLGEGKRAEAARAIPAILGAIGLAHDMGNPPFGHQGEEAIRDWIVRNDPLIFGVGDAETHRVGEEGRKRILRDLERLTTQHREDFRQFEGNAQTVRTLTRLQVVKDNRGLNLTFGTLAALMKYTVSSDAVVTKKKGGAAPVRKVGYFASEADLVARFREAAGLSGVIRHPLTHIMEACDDIAYLVVDAEDAVKKELVSFADLMAWLESRPKLKGNALAQWVLSAGKHGAAEARTARLSPSELNDVSMQVFRAHAITAMVSAVINAFEANYEAIMTTGIEKPLIDLSDAELFAAEMKEFDTEHAYRHKAVLRIELGGFNTIQGLLDMLWRGITERESFEDPGSRRTSPFARYAYGRISENYRRVFEDRASSTGGDNAHLPVRYRELQLMADMVAGMTDQYALDLHQELQEFHVGASAPR</sequence>
<name>A0AAJ1TM17_9HYPH</name>
<dbReference type="NCBIfam" id="TIGR01353">
    <property type="entry name" value="dGTP_triPase"/>
    <property type="match status" value="1"/>
</dbReference>
<protein>
    <submittedName>
        <fullName evidence="3">DGTPase</fullName>
        <ecNumber evidence="3">3.1.5.1</ecNumber>
    </submittedName>
</protein>
<keyword evidence="1 3" id="KW-0378">Hydrolase</keyword>
<dbReference type="RefSeq" id="WP_066925662.1">
    <property type="nucleotide sequence ID" value="NZ_JAJALK010000004.1"/>
</dbReference>
<accession>A0AAJ1TM17</accession>
<evidence type="ECO:0000313" key="4">
    <source>
        <dbReference type="Proteomes" id="UP001223420"/>
    </source>
</evidence>
<dbReference type="Proteomes" id="UP001223420">
    <property type="component" value="Unassembled WGS sequence"/>
</dbReference>
<dbReference type="SMART" id="SM00471">
    <property type="entry name" value="HDc"/>
    <property type="match status" value="1"/>
</dbReference>
<dbReference type="InterPro" id="IPR006261">
    <property type="entry name" value="dGTPase"/>
</dbReference>
<dbReference type="InterPro" id="IPR027432">
    <property type="entry name" value="dGTP_triphosphohydrolase_C"/>
</dbReference>